<reference evidence="3 5" key="1">
    <citation type="submission" date="2015-09" db="EMBL/GenBank/DDBJ databases">
        <authorList>
            <consortium name="Swine Surveillance"/>
        </authorList>
    </citation>
    <scope>NUCLEOTIDE SEQUENCE [LARGE SCALE GENOMIC DNA]</scope>
    <source>
        <strain evidence="3 5">5120</strain>
    </source>
</reference>
<name>A0A0P1FW10_9RHOB</name>
<keyword evidence="1" id="KW-1133">Transmembrane helix</keyword>
<feature type="transmembrane region" description="Helical" evidence="1">
    <location>
        <begin position="55"/>
        <end position="76"/>
    </location>
</feature>
<keyword evidence="1" id="KW-0472">Membrane</keyword>
<evidence type="ECO:0000313" key="3">
    <source>
        <dbReference type="EMBL" id="CUH73101.1"/>
    </source>
</evidence>
<keyword evidence="1" id="KW-0812">Transmembrane</keyword>
<dbReference type="EMBL" id="CYSB01000040">
    <property type="protein sequence ID" value="CUH69698.1"/>
    <property type="molecule type" value="Genomic_DNA"/>
</dbReference>
<evidence type="ECO:0000256" key="1">
    <source>
        <dbReference type="SAM" id="Phobius"/>
    </source>
</evidence>
<dbReference type="RefSeq" id="WP_058244256.1">
    <property type="nucleotide sequence ID" value="NZ_CYSB01000040.1"/>
</dbReference>
<dbReference type="Proteomes" id="UP000051887">
    <property type="component" value="Unassembled WGS sequence"/>
</dbReference>
<keyword evidence="4" id="KW-1185">Reference proteome</keyword>
<protein>
    <submittedName>
        <fullName evidence="3">Uncharacterized protein</fullName>
    </submittedName>
</protein>
<proteinExistence type="predicted"/>
<gene>
    <name evidence="2" type="ORF">TL5118_03668</name>
    <name evidence="3" type="ORF">TL5120_02908</name>
</gene>
<organism evidence="3 5">
    <name type="scientific">Thalassovita autumnalis</name>
    <dbReference type="NCBI Taxonomy" id="2072972"/>
    <lineage>
        <taxon>Bacteria</taxon>
        <taxon>Pseudomonadati</taxon>
        <taxon>Pseudomonadota</taxon>
        <taxon>Alphaproteobacteria</taxon>
        <taxon>Rhodobacterales</taxon>
        <taxon>Roseobacteraceae</taxon>
        <taxon>Thalassovita</taxon>
    </lineage>
</organism>
<evidence type="ECO:0000313" key="2">
    <source>
        <dbReference type="EMBL" id="CUH69698.1"/>
    </source>
</evidence>
<evidence type="ECO:0000313" key="4">
    <source>
        <dbReference type="Proteomes" id="UP000051086"/>
    </source>
</evidence>
<sequence length="92" mass="10468">MSRKQSPLFLERRSYRLRRLMDGARLMPFLGAALWAIPLLWTREGGAPVSTSRAMLYIFSVWFVLACLAAVLSIWLDGKAESERSNPQEGPR</sequence>
<reference evidence="2 4" key="2">
    <citation type="submission" date="2015-09" db="EMBL/GenBank/DDBJ databases">
        <authorList>
            <person name="Rodrigo-Torres L."/>
            <person name="Arahal D.R."/>
        </authorList>
    </citation>
    <scope>NUCLEOTIDE SEQUENCE [LARGE SCALE GENOMIC DNA]</scope>
    <source>
        <strain evidence="2 4">CECT 5118</strain>
    </source>
</reference>
<dbReference type="OrthoDB" id="7871801at2"/>
<accession>A0A0P1FW10</accession>
<evidence type="ECO:0000313" key="5">
    <source>
        <dbReference type="Proteomes" id="UP000051887"/>
    </source>
</evidence>
<dbReference type="Proteomes" id="UP000051086">
    <property type="component" value="Unassembled WGS sequence"/>
</dbReference>
<dbReference type="AlphaFoldDB" id="A0A0P1FW10"/>
<dbReference type="EMBL" id="CYSC01000035">
    <property type="protein sequence ID" value="CUH73101.1"/>
    <property type="molecule type" value="Genomic_DNA"/>
</dbReference>